<gene>
    <name evidence="2" type="ORF">LTR09_011149</name>
</gene>
<evidence type="ECO:0000256" key="1">
    <source>
        <dbReference type="SAM" id="MobiDB-lite"/>
    </source>
</evidence>
<name>A0AAJ0DCG5_9PEZI</name>
<feature type="compositionally biased region" description="Low complexity" evidence="1">
    <location>
        <begin position="230"/>
        <end position="239"/>
    </location>
</feature>
<feature type="region of interest" description="Disordered" evidence="1">
    <location>
        <begin position="229"/>
        <end position="250"/>
    </location>
</feature>
<proteinExistence type="predicted"/>
<reference evidence="2" key="1">
    <citation type="submission" date="2023-04" db="EMBL/GenBank/DDBJ databases">
        <title>Black Yeasts Isolated from many extreme environments.</title>
        <authorList>
            <person name="Coleine C."/>
            <person name="Stajich J.E."/>
            <person name="Selbmann L."/>
        </authorList>
    </citation>
    <scope>NUCLEOTIDE SEQUENCE</scope>
    <source>
        <strain evidence="2">CCFEE 5312</strain>
    </source>
</reference>
<dbReference type="Proteomes" id="UP001271007">
    <property type="component" value="Unassembled WGS sequence"/>
</dbReference>
<keyword evidence="3" id="KW-1185">Reference proteome</keyword>
<accession>A0AAJ0DCG5</accession>
<dbReference type="EMBL" id="JAWDJX010000062">
    <property type="protein sequence ID" value="KAK3047403.1"/>
    <property type="molecule type" value="Genomic_DNA"/>
</dbReference>
<evidence type="ECO:0000313" key="2">
    <source>
        <dbReference type="EMBL" id="KAK3047403.1"/>
    </source>
</evidence>
<sequence>MARDTEASISPIHWKVGQFFIAVQSLHNELQAVQIRYYESGPEVDLLFDVLFDMAELQRHRNLLEDYLHSQQIHGLFRVGCELFQKAKQSVDELEQSVIQYEFSKAMQKLRDRCRILTADFNNLSTFQLYLVVLFDRQRAAVNDTPLLATQFLCKLEFNTPTHILTPFGSKHQYQDQTLACAVNAIAVADIHMAEYALNVGEMTASEIDQYLSRLHSAVLEAGKPTVLPSTDTEAATTASEERWSSYMDD</sequence>
<organism evidence="2 3">
    <name type="scientific">Extremus antarcticus</name>
    <dbReference type="NCBI Taxonomy" id="702011"/>
    <lineage>
        <taxon>Eukaryota</taxon>
        <taxon>Fungi</taxon>
        <taxon>Dikarya</taxon>
        <taxon>Ascomycota</taxon>
        <taxon>Pezizomycotina</taxon>
        <taxon>Dothideomycetes</taxon>
        <taxon>Dothideomycetidae</taxon>
        <taxon>Mycosphaerellales</taxon>
        <taxon>Extremaceae</taxon>
        <taxon>Extremus</taxon>
    </lineage>
</organism>
<protein>
    <submittedName>
        <fullName evidence="2">Uncharacterized protein</fullName>
    </submittedName>
</protein>
<comment type="caution">
    <text evidence="2">The sequence shown here is derived from an EMBL/GenBank/DDBJ whole genome shotgun (WGS) entry which is preliminary data.</text>
</comment>
<evidence type="ECO:0000313" key="3">
    <source>
        <dbReference type="Proteomes" id="UP001271007"/>
    </source>
</evidence>
<dbReference type="AlphaFoldDB" id="A0AAJ0DCG5"/>